<dbReference type="KEGG" id="sri:SELR_19190"/>
<organism evidence="2 3">
    <name type="scientific">Selenomonas ruminantium subsp. lactilytica (strain NBRC 103574 / TAM6421)</name>
    <dbReference type="NCBI Taxonomy" id="927704"/>
    <lineage>
        <taxon>Bacteria</taxon>
        <taxon>Bacillati</taxon>
        <taxon>Bacillota</taxon>
        <taxon>Negativicutes</taxon>
        <taxon>Selenomonadales</taxon>
        <taxon>Selenomonadaceae</taxon>
        <taxon>Selenomonas</taxon>
    </lineage>
</organism>
<dbReference type="OrthoDB" id="9802773at2"/>
<protein>
    <submittedName>
        <fullName evidence="2">Uncharacterized protein</fullName>
    </submittedName>
</protein>
<dbReference type="EMBL" id="AP012292">
    <property type="protein sequence ID" value="BAL83627.1"/>
    <property type="molecule type" value="Genomic_DNA"/>
</dbReference>
<reference evidence="2 3" key="1">
    <citation type="submission" date="2011-10" db="EMBL/GenBank/DDBJ databases">
        <title>Whole genome sequence of Selenomonas ruminantium subsp. lactilytica TAM6421.</title>
        <authorList>
            <person name="Oguchi A."/>
            <person name="Ankai A."/>
            <person name="Kaneko J."/>
            <person name="Yamada-Narita S."/>
            <person name="Fukui S."/>
            <person name="Takahashi M."/>
            <person name="Onodera T."/>
            <person name="Kojima S."/>
            <person name="Fushimi T."/>
            <person name="Abe N."/>
            <person name="Kamio Y."/>
            <person name="Yamazaki S."/>
            <person name="Fujita N."/>
        </authorList>
    </citation>
    <scope>NUCLEOTIDE SEQUENCE [LARGE SCALE GENOMIC DNA]</scope>
    <source>
        <strain evidence="3">NBRC 103574 / TAM6421</strain>
    </source>
</reference>
<gene>
    <name evidence="2" type="ordered locus">SELR_19190</name>
</gene>
<evidence type="ECO:0000313" key="2">
    <source>
        <dbReference type="EMBL" id="BAL83627.1"/>
    </source>
</evidence>
<feature type="signal peptide" evidence="1">
    <location>
        <begin position="1"/>
        <end position="23"/>
    </location>
</feature>
<dbReference type="AlphaFoldDB" id="I0GS90"/>
<evidence type="ECO:0000313" key="3">
    <source>
        <dbReference type="Proteomes" id="UP000007887"/>
    </source>
</evidence>
<keyword evidence="1" id="KW-0732">Signal</keyword>
<feature type="chain" id="PRO_5038638342" evidence="1">
    <location>
        <begin position="24"/>
        <end position="170"/>
    </location>
</feature>
<evidence type="ECO:0000256" key="1">
    <source>
        <dbReference type="SAM" id="SignalP"/>
    </source>
</evidence>
<dbReference type="Proteomes" id="UP000007887">
    <property type="component" value="Chromosome"/>
</dbReference>
<name>I0GS90_SELRL</name>
<dbReference type="Gene3D" id="2.60.120.260">
    <property type="entry name" value="Galactose-binding domain-like"/>
    <property type="match status" value="1"/>
</dbReference>
<sequence>MKFAGKGLLTCMLGAGLILSPLAGTTVFPMPAVEAAVPIKAWDFSQDIGGWSYLGGYAYSGDAETAFSPEFGGSLKLDVDFSEDKEQSWSEVKLMDMNVNSSSPIQAGNGIKAVSFDFYYDASQLKGDAALKVKLYASNVKGSEVINQPVDDLGVARAKAVPGTKLKKLQ</sequence>
<dbReference type="PATRIC" id="fig|927704.6.peg.1993"/>
<dbReference type="HOGENOM" id="CLU_1569620_0_0_9"/>
<proteinExistence type="predicted"/>
<dbReference type="RefSeq" id="WP_014425058.1">
    <property type="nucleotide sequence ID" value="NC_017068.1"/>
</dbReference>
<accession>I0GS90</accession>